<protein>
    <submittedName>
        <fullName evidence="2">Uncharacterized protein</fullName>
    </submittedName>
</protein>
<organism evidence="2 3">
    <name type="scientific">Microthlaspi erraticum</name>
    <dbReference type="NCBI Taxonomy" id="1685480"/>
    <lineage>
        <taxon>Eukaryota</taxon>
        <taxon>Viridiplantae</taxon>
        <taxon>Streptophyta</taxon>
        <taxon>Embryophyta</taxon>
        <taxon>Tracheophyta</taxon>
        <taxon>Spermatophyta</taxon>
        <taxon>Magnoliopsida</taxon>
        <taxon>eudicotyledons</taxon>
        <taxon>Gunneridae</taxon>
        <taxon>Pentapetalae</taxon>
        <taxon>rosids</taxon>
        <taxon>malvids</taxon>
        <taxon>Brassicales</taxon>
        <taxon>Brassicaceae</taxon>
        <taxon>Coluteocarpeae</taxon>
        <taxon>Microthlaspi</taxon>
    </lineage>
</organism>
<evidence type="ECO:0000313" key="2">
    <source>
        <dbReference type="EMBL" id="CAA7056414.1"/>
    </source>
</evidence>
<dbReference type="PANTHER" id="PTHR32387:SF3">
    <property type="entry name" value="ATP_DNA BINDING PROTEIN"/>
    <property type="match status" value="1"/>
</dbReference>
<name>A0A6D2KSW2_9BRAS</name>
<dbReference type="PANTHER" id="PTHR32387">
    <property type="entry name" value="WU:FJ29H11"/>
    <property type="match status" value="1"/>
</dbReference>
<keyword evidence="3" id="KW-1185">Reference proteome</keyword>
<dbReference type="EMBL" id="CACVBM020000122">
    <property type="protein sequence ID" value="CAA7014877.1"/>
    <property type="molecule type" value="Genomic_DNA"/>
</dbReference>
<dbReference type="EMBL" id="CACVBM020001640">
    <property type="protein sequence ID" value="CAA7056414.1"/>
    <property type="molecule type" value="Genomic_DNA"/>
</dbReference>
<dbReference type="Proteomes" id="UP000467841">
    <property type="component" value="Unassembled WGS sequence"/>
</dbReference>
<dbReference type="OrthoDB" id="1262810at2759"/>
<reference evidence="2 3" key="1">
    <citation type="submission" date="2020-01" db="EMBL/GenBank/DDBJ databases">
        <authorList>
            <person name="Mishra B."/>
        </authorList>
    </citation>
    <scope>NUCLEOTIDE SEQUENCE [LARGE SCALE GENOMIC DNA]</scope>
</reference>
<evidence type="ECO:0000313" key="1">
    <source>
        <dbReference type="EMBL" id="CAA7014877.1"/>
    </source>
</evidence>
<dbReference type="InterPro" id="IPR052957">
    <property type="entry name" value="Auxin_embryo_med"/>
</dbReference>
<sequence length="1323" mass="150263">MVKKNDAPVSSLLHSFSFLPVKQSSYEKLNVVRETIRARICTEEIVPSVSHLGQKFFHRPCEVGRLISSFWDILEKARREGASLHNISSHGMYILDSSFDRPENDNVLSFLGLKQVSNEWYAKCIQGCDLVTSVSEETYVEILFFIAENWESRFQNTNMDKVPLIKYLVQKGTSYVSSLSDLSSLTLCLSSDKNHAWLLDWNSEFLRCMPKFVFLPQITRTALKASSNRQTIYDWLKLKVKVIDLSVSDYAKRLRESLNGDKRLVVAYAHFLHHSISQGFLSIGEAEKCCSNGMPLVDNYGDVNTNRHGVLVPASVGKWVSLTGSNPWTQDGYIELWEEYMSSGKFAGVRSGHRELLGFLETYVKAGDIPEIQPPDAAIPALSGSLIKENALLLLEWIKNKRNSLPPKFLDSVKRGSWLRTKMNNSSDYRPPSQSFYHTSSWGKILKSGSILVDMPLVDRRFYGKKIESYQEELKLAGVMFEFSQASRFVGEHLMSLAGSSSLSRASVISILKFIRHLREKLLPPDDFIRAIKNIPWLRTSSGDRPPHGAVLFSQDWKAASLICDIPFIDIDVYGESDLSGFKEELKLLGVVVEFPGNHSLVFSHLNLTKLNHMTSDAMLLVLDCMRQLIPPPTLMHVMRTSQCFKTRSGYKAPADCFLPDEEWSCLLSVSDCFPLIDEGFYGDKILTYKDVLKKIGVVVELEDAVKVFVQTFKKKATSVGLTRNCALSLLSCYKKLMASTHKFPEDLMKLYKELQWLPTKLGDFRAPKDCILYEPEWEPLRLIANLPFINDVSDSISDYKKELKSLGATVEMREGMRHLVSCLSLPYDPSRITATSALSLLKCVTFLIESRLLSNEFLDKVSVKWLKTHNGYHSPKECLLFDKSWKLEPCDGPFIDEKYYGISALKGYKRELIEIGACHDSAKACQLLANHVYTHSDSAAITRIYRLLSRFQWKAEKGGEFPCKIWIPSDGKWADVSSCVICDKDKLFGSQLNVLENHYKDKKLLGFFSSAFDVRSKPSIEDYYALWKYWETTRNFLSNEECCAFWSFVVGHSNTVEAEKLLSETFSRLPVNATDGSNSGGGVLLCSKSDVFIGDDLRLKDLFIYSPVFVWYPTPSIPTLSQTKLMEIYRVIGVKEISKCVEIAEAKLTDRVKTVKQENNNNLIGPGLVRLILGFLSDPSLKIEAEERSRIIHGLLSRNVVQTPETISTEYTLNLPSKGEKIIAKAERMIRWEREKGVLYAEKMKKRCGQRKVIENATCFAEVIAKGVMWEREDLIGQLSELVKMAYLLKFDEKALEFLMKSKNLQVYEEDEKLISDAFSLK</sequence>
<gene>
    <name evidence="1" type="ORF">MERR_LOCUS2112</name>
    <name evidence="2" type="ORF">MERR_LOCUS43650</name>
</gene>
<accession>A0A6D2KSW2</accession>
<evidence type="ECO:0000313" key="3">
    <source>
        <dbReference type="Proteomes" id="UP000467841"/>
    </source>
</evidence>
<proteinExistence type="predicted"/>